<evidence type="ECO:0000313" key="2">
    <source>
        <dbReference type="EMBL" id="GHJ87359.1"/>
    </source>
</evidence>
<keyword evidence="3" id="KW-1185">Reference proteome</keyword>
<accession>A0A8H3TUL9</accession>
<dbReference type="EMBL" id="BLZA01000021">
    <property type="protein sequence ID" value="GHJ87359.1"/>
    <property type="molecule type" value="Genomic_DNA"/>
</dbReference>
<sequence>MSIFPKNLVDDYEETGFGLLGSQLSASLTGTSASRRSSSRSSQKSSSSYDDSAVGAICCDIEHIGNSSVITDALDEFLQDDDAFADESSDLFASNQLDMSDMLETQHLAQEQSQIGAAFAAQKQQQQQETQAYSGRAEQSLEQDHMPAQLESLFGMSADDLMRQQSAAAISSATPALGLNAAPVDASQRRRLGAICLVRSVPRGFHHVYR</sequence>
<feature type="region of interest" description="Disordered" evidence="1">
    <location>
        <begin position="31"/>
        <end position="50"/>
    </location>
</feature>
<name>A0A8H3TUL9_9TREE</name>
<dbReference type="OrthoDB" id="2589102at2759"/>
<comment type="caution">
    <text evidence="2">The sequence shown here is derived from an EMBL/GenBank/DDBJ whole genome shotgun (WGS) entry which is preliminary data.</text>
</comment>
<evidence type="ECO:0000313" key="3">
    <source>
        <dbReference type="Proteomes" id="UP000620104"/>
    </source>
</evidence>
<dbReference type="Proteomes" id="UP000620104">
    <property type="component" value="Unassembled WGS sequence"/>
</dbReference>
<reference evidence="2" key="1">
    <citation type="submission" date="2020-07" db="EMBL/GenBank/DDBJ databases">
        <title>Draft Genome Sequence of a Deep-Sea Yeast, Naganishia (Cryptococcus) liquefaciens strain N6.</title>
        <authorList>
            <person name="Han Y.W."/>
            <person name="Kajitani R."/>
            <person name="Morimoto H."/>
            <person name="Parhat M."/>
            <person name="Tsubouchi H."/>
            <person name="Bakenova O."/>
            <person name="Ogata M."/>
            <person name="Argunhan B."/>
            <person name="Aoki R."/>
            <person name="Kajiwara S."/>
            <person name="Itoh T."/>
            <person name="Iwasaki H."/>
        </authorList>
    </citation>
    <scope>NUCLEOTIDE SEQUENCE</scope>
    <source>
        <strain evidence="2">N6</strain>
    </source>
</reference>
<proteinExistence type="predicted"/>
<protein>
    <submittedName>
        <fullName evidence="2">Uncharacterized protein</fullName>
    </submittedName>
</protein>
<dbReference type="AlphaFoldDB" id="A0A8H3TUL9"/>
<feature type="compositionally biased region" description="Low complexity" evidence="1">
    <location>
        <begin position="31"/>
        <end position="48"/>
    </location>
</feature>
<organism evidence="2 3">
    <name type="scientific">Naganishia liquefaciens</name>
    <dbReference type="NCBI Taxonomy" id="104408"/>
    <lineage>
        <taxon>Eukaryota</taxon>
        <taxon>Fungi</taxon>
        <taxon>Dikarya</taxon>
        <taxon>Basidiomycota</taxon>
        <taxon>Agaricomycotina</taxon>
        <taxon>Tremellomycetes</taxon>
        <taxon>Filobasidiales</taxon>
        <taxon>Filobasidiaceae</taxon>
        <taxon>Naganishia</taxon>
    </lineage>
</organism>
<gene>
    <name evidence="2" type="ORF">NliqN6_3761</name>
</gene>
<evidence type="ECO:0000256" key="1">
    <source>
        <dbReference type="SAM" id="MobiDB-lite"/>
    </source>
</evidence>